<accession>E6U7A6</accession>
<dbReference type="STRING" id="663278.Ethha_0254"/>
<sequence>MEVLLAFFKKPYVRRILIFIVMVALLALLRSMLSIFLLTFMLVYIGNSAEKAVSQLFLKVFRRKADPRVVVAVLYALVILALVMLLWIYIPVIVRQISDLITNMTDYFTSVSKTKASAGGRFSLESITAFVSSHVDVSKYLESGGTSIAQFLTNLGTASFNIFMSLILSLFFLLGKPSVVAFGRQFKNSKLSWMYEDMRYFVRKFSNSFGAVIQTQLLISCINTTISTVALLIMGFPSVIGLAAMIFVLGLVPVAGVFISLVPLCIIGYVQGGITKVIWVLVLIAVLHALEGYVLNPKLMSNKTQLPVFITFLVLLIAEHLIGLWGLVIGLPLAVFILDVLEVLPQGGRQETRRPLSRFVVPKRRE</sequence>
<feature type="transmembrane region" description="Helical" evidence="6">
    <location>
        <begin position="205"/>
        <end position="233"/>
    </location>
</feature>
<feature type="transmembrane region" description="Helical" evidence="6">
    <location>
        <begin position="12"/>
        <end position="29"/>
    </location>
</feature>
<dbReference type="eggNOG" id="COG0628">
    <property type="taxonomic scope" value="Bacteria"/>
</dbReference>
<keyword evidence="3 6" id="KW-0812">Transmembrane</keyword>
<feature type="transmembrane region" description="Helical" evidence="6">
    <location>
        <begin position="308"/>
        <end position="341"/>
    </location>
</feature>
<evidence type="ECO:0000256" key="2">
    <source>
        <dbReference type="ARBA" id="ARBA00009773"/>
    </source>
</evidence>
<dbReference type="KEGG" id="eha:Ethha_0254"/>
<proteinExistence type="inferred from homology"/>
<keyword evidence="8" id="KW-1185">Reference proteome</keyword>
<dbReference type="Pfam" id="PF01594">
    <property type="entry name" value="AI-2E_transport"/>
    <property type="match status" value="1"/>
</dbReference>
<dbReference type="RefSeq" id="WP_013484222.1">
    <property type="nucleotide sequence ID" value="NC_014828.1"/>
</dbReference>
<dbReference type="AlphaFoldDB" id="E6U7A6"/>
<name>E6U7A6_ETHHY</name>
<feature type="transmembrane region" description="Helical" evidence="6">
    <location>
        <begin position="277"/>
        <end position="296"/>
    </location>
</feature>
<feature type="transmembrane region" description="Helical" evidence="6">
    <location>
        <begin position="162"/>
        <end position="184"/>
    </location>
</feature>
<evidence type="ECO:0000256" key="1">
    <source>
        <dbReference type="ARBA" id="ARBA00004141"/>
    </source>
</evidence>
<evidence type="ECO:0000256" key="4">
    <source>
        <dbReference type="ARBA" id="ARBA00022989"/>
    </source>
</evidence>
<feature type="transmembrane region" description="Helical" evidence="6">
    <location>
        <begin position="69"/>
        <end position="90"/>
    </location>
</feature>
<evidence type="ECO:0000313" key="8">
    <source>
        <dbReference type="Proteomes" id="UP000001551"/>
    </source>
</evidence>
<feature type="transmembrane region" description="Helical" evidence="6">
    <location>
        <begin position="239"/>
        <end position="270"/>
    </location>
</feature>
<dbReference type="GO" id="GO:0016020">
    <property type="term" value="C:membrane"/>
    <property type="evidence" value="ECO:0007669"/>
    <property type="project" value="UniProtKB-SubCell"/>
</dbReference>
<dbReference type="Proteomes" id="UP000001551">
    <property type="component" value="Chromosome"/>
</dbReference>
<keyword evidence="5 6" id="KW-0472">Membrane</keyword>
<dbReference type="GO" id="GO:0055085">
    <property type="term" value="P:transmembrane transport"/>
    <property type="evidence" value="ECO:0007669"/>
    <property type="project" value="TreeGrafter"/>
</dbReference>
<reference evidence="7 8" key="1">
    <citation type="submission" date="2010-12" db="EMBL/GenBank/DDBJ databases">
        <title>Complete sequence of Ethanoligenens harbinense YUAN-3.</title>
        <authorList>
            <person name="Lucas S."/>
            <person name="Copeland A."/>
            <person name="Lapidus A."/>
            <person name="Cheng J.-F."/>
            <person name="Bruce D."/>
            <person name="Goodwin L."/>
            <person name="Pitluck S."/>
            <person name="Chertkov O."/>
            <person name="Misra M."/>
            <person name="Detter J.C."/>
            <person name="Han C."/>
            <person name="Tapia R."/>
            <person name="Land M."/>
            <person name="Hauser L."/>
            <person name="Jeffries C."/>
            <person name="Kyrpides N."/>
            <person name="Ivanova N."/>
            <person name="Mikhailova N."/>
            <person name="Wang A."/>
            <person name="Mouttaki H."/>
            <person name="He Z."/>
            <person name="Zhou J."/>
            <person name="Hemme C.L."/>
            <person name="Woyke T."/>
        </authorList>
    </citation>
    <scope>NUCLEOTIDE SEQUENCE [LARGE SCALE GENOMIC DNA]</scope>
    <source>
        <strain evidence="8">DSM 18485 / JCM 12961 / CGMCC 1.5033 / YUAN-3</strain>
    </source>
</reference>
<comment type="subcellular location">
    <subcellularLocation>
        <location evidence="1">Membrane</location>
        <topology evidence="1">Multi-pass membrane protein</topology>
    </subcellularLocation>
</comment>
<comment type="similarity">
    <text evidence="2">Belongs to the autoinducer-2 exporter (AI-2E) (TC 2.A.86) family.</text>
</comment>
<dbReference type="InterPro" id="IPR002549">
    <property type="entry name" value="AI-2E-like"/>
</dbReference>
<dbReference type="PANTHER" id="PTHR21716">
    <property type="entry name" value="TRANSMEMBRANE PROTEIN"/>
    <property type="match status" value="1"/>
</dbReference>
<protein>
    <recommendedName>
        <fullName evidence="9">AI-2E family transporter</fullName>
    </recommendedName>
</protein>
<dbReference type="EMBL" id="CP002400">
    <property type="protein sequence ID" value="ADU25841.1"/>
    <property type="molecule type" value="Genomic_DNA"/>
</dbReference>
<gene>
    <name evidence="7" type="ordered locus">Ethha_0254</name>
</gene>
<keyword evidence="4 6" id="KW-1133">Transmembrane helix</keyword>
<evidence type="ECO:0000313" key="7">
    <source>
        <dbReference type="EMBL" id="ADU25841.1"/>
    </source>
</evidence>
<dbReference type="PANTHER" id="PTHR21716:SF62">
    <property type="entry name" value="TRANSPORT PROTEIN YDBI-RELATED"/>
    <property type="match status" value="1"/>
</dbReference>
<evidence type="ECO:0000256" key="6">
    <source>
        <dbReference type="SAM" id="Phobius"/>
    </source>
</evidence>
<evidence type="ECO:0008006" key="9">
    <source>
        <dbReference type="Google" id="ProtNLM"/>
    </source>
</evidence>
<evidence type="ECO:0000256" key="3">
    <source>
        <dbReference type="ARBA" id="ARBA00022692"/>
    </source>
</evidence>
<organism evidence="7 8">
    <name type="scientific">Ethanoligenens harbinense (strain DSM 18485 / JCM 12961 / CGMCC 1.5033 / YUAN-3)</name>
    <dbReference type="NCBI Taxonomy" id="663278"/>
    <lineage>
        <taxon>Bacteria</taxon>
        <taxon>Bacillati</taxon>
        <taxon>Bacillota</taxon>
        <taxon>Clostridia</taxon>
        <taxon>Eubacteriales</taxon>
        <taxon>Oscillospiraceae</taxon>
        <taxon>Ethanoligenens</taxon>
    </lineage>
</organism>
<evidence type="ECO:0000256" key="5">
    <source>
        <dbReference type="ARBA" id="ARBA00023136"/>
    </source>
</evidence>
<dbReference type="HOGENOM" id="CLU_053149_0_0_9"/>